<feature type="transmembrane region" description="Helical" evidence="8">
    <location>
        <begin position="302"/>
        <end position="320"/>
    </location>
</feature>
<keyword evidence="2" id="KW-1003">Cell membrane</keyword>
<evidence type="ECO:0000256" key="5">
    <source>
        <dbReference type="ARBA" id="ARBA00022692"/>
    </source>
</evidence>
<evidence type="ECO:0000256" key="4">
    <source>
        <dbReference type="ARBA" id="ARBA00022679"/>
    </source>
</evidence>
<feature type="transmembrane region" description="Helical" evidence="8">
    <location>
        <begin position="181"/>
        <end position="212"/>
    </location>
</feature>
<dbReference type="GO" id="GO:0009103">
    <property type="term" value="P:lipopolysaccharide biosynthetic process"/>
    <property type="evidence" value="ECO:0007669"/>
    <property type="project" value="UniProtKB-ARBA"/>
</dbReference>
<reference evidence="9" key="1">
    <citation type="submission" date="2020-10" db="EMBL/GenBank/DDBJ databases">
        <authorList>
            <person name="Gilroy R."/>
        </authorList>
    </citation>
    <scope>NUCLEOTIDE SEQUENCE</scope>
    <source>
        <strain evidence="9">3924</strain>
    </source>
</reference>
<evidence type="ECO:0000256" key="3">
    <source>
        <dbReference type="ARBA" id="ARBA00022676"/>
    </source>
</evidence>
<evidence type="ECO:0000313" key="10">
    <source>
        <dbReference type="Proteomes" id="UP000712007"/>
    </source>
</evidence>
<gene>
    <name evidence="9" type="ORF">IAC51_01205</name>
</gene>
<comment type="caution">
    <text evidence="9">The sequence shown here is derived from an EMBL/GenBank/DDBJ whole genome shotgun (WGS) entry which is preliminary data.</text>
</comment>
<dbReference type="Proteomes" id="UP000712007">
    <property type="component" value="Unassembled WGS sequence"/>
</dbReference>
<evidence type="ECO:0000256" key="7">
    <source>
        <dbReference type="ARBA" id="ARBA00023136"/>
    </source>
</evidence>
<keyword evidence="3" id="KW-0328">Glycosyltransferase</keyword>
<name>A0A940DI17_9BACT</name>
<comment type="subcellular location">
    <subcellularLocation>
        <location evidence="1">Cell membrane</location>
        <topology evidence="1">Multi-pass membrane protein</topology>
    </subcellularLocation>
</comment>
<keyword evidence="5 8" id="KW-0812">Transmembrane</keyword>
<evidence type="ECO:0000256" key="1">
    <source>
        <dbReference type="ARBA" id="ARBA00004651"/>
    </source>
</evidence>
<feature type="transmembrane region" description="Helical" evidence="8">
    <location>
        <begin position="351"/>
        <end position="371"/>
    </location>
</feature>
<proteinExistence type="predicted"/>
<feature type="transmembrane region" description="Helical" evidence="8">
    <location>
        <begin position="218"/>
        <end position="235"/>
    </location>
</feature>
<dbReference type="GO" id="GO:0005886">
    <property type="term" value="C:plasma membrane"/>
    <property type="evidence" value="ECO:0007669"/>
    <property type="project" value="UniProtKB-SubCell"/>
</dbReference>
<reference evidence="9" key="2">
    <citation type="journal article" date="2021" name="PeerJ">
        <title>Extensive microbial diversity within the chicken gut microbiome revealed by metagenomics and culture.</title>
        <authorList>
            <person name="Gilroy R."/>
            <person name="Ravi A."/>
            <person name="Getino M."/>
            <person name="Pursley I."/>
            <person name="Horton D.L."/>
            <person name="Alikhan N.F."/>
            <person name="Baker D."/>
            <person name="Gharbi K."/>
            <person name="Hall N."/>
            <person name="Watson M."/>
            <person name="Adriaenssens E.M."/>
            <person name="Foster-Nyarko E."/>
            <person name="Jarju S."/>
            <person name="Secka A."/>
            <person name="Antonio M."/>
            <person name="Oren A."/>
            <person name="Chaudhuri R.R."/>
            <person name="La Ragione R."/>
            <person name="Hildebrand F."/>
            <person name="Pallen M.J."/>
        </authorList>
    </citation>
    <scope>NUCLEOTIDE SEQUENCE</scope>
    <source>
        <strain evidence="9">3924</strain>
    </source>
</reference>
<feature type="transmembrane region" description="Helical" evidence="8">
    <location>
        <begin position="383"/>
        <end position="401"/>
    </location>
</feature>
<evidence type="ECO:0000313" key="9">
    <source>
        <dbReference type="EMBL" id="MBO8439249.1"/>
    </source>
</evidence>
<dbReference type="PANTHER" id="PTHR33908">
    <property type="entry name" value="MANNOSYLTRANSFERASE YKCB-RELATED"/>
    <property type="match status" value="1"/>
</dbReference>
<protein>
    <recommendedName>
        <fullName evidence="11">Glycosyltransferase RgtA/B/C/D-like domain-containing protein</fullName>
    </recommendedName>
</protein>
<dbReference type="GO" id="GO:0016763">
    <property type="term" value="F:pentosyltransferase activity"/>
    <property type="evidence" value="ECO:0007669"/>
    <property type="project" value="TreeGrafter"/>
</dbReference>
<sequence length="529" mass="59765">MRRSEATDSKDNAPQKGYARYIFPAIITVVWAVLFGYTFNEKLDLNGDNCNYYIYATSMATGHGYADISLPVISPTNAFPPGYPLLMTPLRLLTDSIVAQKILNGLFLLAGVLLLYFAMMRAGLRRDVSFVAAVATLFCSRVLHFATMMMSEMSFFCSSALVLYALVAMEKSARPFYRDKWFYVMVAALALNYHIRTQGIALAVGVLLYFVFTLRWKELVATAGGFAVCCLPWMLRNRALGFTNRYADSIMQVNTWRPEEGTLDAGGVVERFFDTLQMLLFKAFPNSVTPFFSVDYQAATPWYLYVAGVAMVAVTAFGFWQMGRVRWMLLGYMAATLGVISLFASPSENRYLTGVLPILTIGLYAGLWRALDWLLHRLNIIKNVAPPYLLLILLVTSFSGIKMEHDLSNMPYHPAYANFFSIGEQLKAHVPPTTVVCSRKPTMLYMYGKTANVIYKFTKDDGELISDLVEKRVDYVVLEQLGYSSTYLYLYPAIQKNPELFRQAMHCTNPDTYLLKFDREAAAKKFGLR</sequence>
<feature type="transmembrane region" description="Helical" evidence="8">
    <location>
        <begin position="130"/>
        <end position="147"/>
    </location>
</feature>
<evidence type="ECO:0000256" key="8">
    <source>
        <dbReference type="SAM" id="Phobius"/>
    </source>
</evidence>
<keyword evidence="7 8" id="KW-0472">Membrane</keyword>
<evidence type="ECO:0000256" key="6">
    <source>
        <dbReference type="ARBA" id="ARBA00022989"/>
    </source>
</evidence>
<dbReference type="AlphaFoldDB" id="A0A940DI17"/>
<feature type="transmembrane region" description="Helical" evidence="8">
    <location>
        <begin position="97"/>
        <end position="118"/>
    </location>
</feature>
<accession>A0A940DI17</accession>
<evidence type="ECO:0000256" key="2">
    <source>
        <dbReference type="ARBA" id="ARBA00022475"/>
    </source>
</evidence>
<dbReference type="PANTHER" id="PTHR33908:SF11">
    <property type="entry name" value="MEMBRANE PROTEIN"/>
    <property type="match status" value="1"/>
</dbReference>
<keyword evidence="4" id="KW-0808">Transferase</keyword>
<dbReference type="InterPro" id="IPR050297">
    <property type="entry name" value="LipidA_mod_glycosyltrf_83"/>
</dbReference>
<evidence type="ECO:0008006" key="11">
    <source>
        <dbReference type="Google" id="ProtNLM"/>
    </source>
</evidence>
<keyword evidence="6 8" id="KW-1133">Transmembrane helix</keyword>
<feature type="transmembrane region" description="Helical" evidence="8">
    <location>
        <begin position="21"/>
        <end position="39"/>
    </location>
</feature>
<dbReference type="EMBL" id="JADIMV010000023">
    <property type="protein sequence ID" value="MBO8439249.1"/>
    <property type="molecule type" value="Genomic_DNA"/>
</dbReference>
<feature type="transmembrane region" description="Helical" evidence="8">
    <location>
        <begin position="326"/>
        <end position="344"/>
    </location>
</feature>
<organism evidence="9 10">
    <name type="scientific">Candidatus Aphodosoma intestinipullorum</name>
    <dbReference type="NCBI Taxonomy" id="2840674"/>
    <lineage>
        <taxon>Bacteria</taxon>
        <taxon>Pseudomonadati</taxon>
        <taxon>Bacteroidota</taxon>
        <taxon>Bacteroidia</taxon>
        <taxon>Bacteroidales</taxon>
        <taxon>Candidatus Aphodosoma</taxon>
    </lineage>
</organism>